<evidence type="ECO:0000256" key="11">
    <source>
        <dbReference type="ARBA" id="ARBA00022840"/>
    </source>
</evidence>
<dbReference type="Proteomes" id="UP000243876">
    <property type="component" value="Unassembled WGS sequence"/>
</dbReference>
<keyword evidence="10" id="KW-0347">Helicase</keyword>
<keyword evidence="21" id="KW-1185">Reference proteome</keyword>
<dbReference type="Gene3D" id="3.40.50.410">
    <property type="entry name" value="von Willebrand factor, type A domain"/>
    <property type="match status" value="1"/>
</dbReference>
<dbReference type="InterPro" id="IPR047087">
    <property type="entry name" value="KU70_core_dom"/>
</dbReference>
<dbReference type="EC" id="3.6.4.12" evidence="4"/>
<dbReference type="Pfam" id="PF02735">
    <property type="entry name" value="Ku"/>
    <property type="match status" value="1"/>
</dbReference>
<feature type="region of interest" description="Disordered" evidence="18">
    <location>
        <begin position="654"/>
        <end position="675"/>
    </location>
</feature>
<dbReference type="InterPro" id="IPR036465">
    <property type="entry name" value="vWFA_dom_sf"/>
</dbReference>
<evidence type="ECO:0000256" key="14">
    <source>
        <dbReference type="ARBA" id="ARBA00023172"/>
    </source>
</evidence>
<dbReference type="GO" id="GO:0006303">
    <property type="term" value="P:double-strand break repair via nonhomologous end joining"/>
    <property type="evidence" value="ECO:0007669"/>
    <property type="project" value="InterPro"/>
</dbReference>
<keyword evidence="12" id="KW-0779">Telomere</keyword>
<feature type="region of interest" description="Disordered" evidence="18">
    <location>
        <begin position="738"/>
        <end position="797"/>
    </location>
</feature>
<dbReference type="SMART" id="SM00513">
    <property type="entry name" value="SAP"/>
    <property type="match status" value="1"/>
</dbReference>
<feature type="compositionally biased region" description="Low complexity" evidence="18">
    <location>
        <begin position="49"/>
        <end position="69"/>
    </location>
</feature>
<evidence type="ECO:0000256" key="18">
    <source>
        <dbReference type="SAM" id="MobiDB-lite"/>
    </source>
</evidence>
<keyword evidence="14" id="KW-0233">DNA recombination</keyword>
<keyword evidence="15" id="KW-0234">DNA repair</keyword>
<feature type="domain" description="SAP" evidence="19">
    <location>
        <begin position="693"/>
        <end position="727"/>
    </location>
</feature>
<protein>
    <recommendedName>
        <fullName evidence="5">ATP-dependent DNA helicase II subunit 1</fullName>
        <ecNumber evidence="4">3.6.4.12</ecNumber>
    </recommendedName>
    <alternativeName>
        <fullName evidence="17">ATP-dependent DNA helicase II subunit Ku70</fullName>
    </alternativeName>
</protein>
<dbReference type="GO" id="GO:0000723">
    <property type="term" value="P:telomere maintenance"/>
    <property type="evidence" value="ECO:0007669"/>
    <property type="project" value="TreeGrafter"/>
</dbReference>
<evidence type="ECO:0000313" key="21">
    <source>
        <dbReference type="Proteomes" id="UP000243876"/>
    </source>
</evidence>
<evidence type="ECO:0000256" key="9">
    <source>
        <dbReference type="ARBA" id="ARBA00022801"/>
    </source>
</evidence>
<evidence type="ECO:0000313" key="20">
    <source>
        <dbReference type="EMBL" id="CEQ43197.1"/>
    </source>
</evidence>
<dbReference type="Gene3D" id="1.10.720.30">
    <property type="entry name" value="SAP domain"/>
    <property type="match status" value="1"/>
</dbReference>
<evidence type="ECO:0000256" key="12">
    <source>
        <dbReference type="ARBA" id="ARBA00022895"/>
    </source>
</evidence>
<dbReference type="InterPro" id="IPR036361">
    <property type="entry name" value="SAP_dom_sf"/>
</dbReference>
<evidence type="ECO:0000256" key="10">
    <source>
        <dbReference type="ARBA" id="ARBA00022806"/>
    </source>
</evidence>
<dbReference type="GO" id="GO:0003678">
    <property type="term" value="F:DNA helicase activity"/>
    <property type="evidence" value="ECO:0007669"/>
    <property type="project" value="UniProtKB-EC"/>
</dbReference>
<dbReference type="GO" id="GO:0043564">
    <property type="term" value="C:Ku70:Ku80 complex"/>
    <property type="evidence" value="ECO:0007669"/>
    <property type="project" value="TreeGrafter"/>
</dbReference>
<feature type="region of interest" description="Disordered" evidence="18">
    <location>
        <begin position="1"/>
        <end position="23"/>
    </location>
</feature>
<keyword evidence="7" id="KW-0547">Nucleotide-binding</keyword>
<feature type="compositionally biased region" description="Acidic residues" evidence="18">
    <location>
        <begin position="756"/>
        <end position="769"/>
    </location>
</feature>
<evidence type="ECO:0000256" key="1">
    <source>
        <dbReference type="ARBA" id="ARBA00004123"/>
    </source>
</evidence>
<dbReference type="Pfam" id="PF03730">
    <property type="entry name" value="Ku_C"/>
    <property type="match status" value="1"/>
</dbReference>
<dbReference type="PANTHER" id="PTHR12604">
    <property type="entry name" value="KU AUTOANTIGEN DNA HELICASE"/>
    <property type="match status" value="1"/>
</dbReference>
<sequence length="797" mass="89161">MSHPYANWDRGYNDDDDDNEVAEEHRYSKSAVLFCIEATDSMLAPTLETSPSTPLDPSAPTPSSTPAQTTREAINSLGWKGQDPKSKMELVLRTAYAMMKRKVISSPKDLVGILIWNTVRSDSLSFLPTSDLTILLNPQETAQGPADATFQHSHVLLDLKQVDAEGIRKLKDLLQEAENDENFLRDLFKPNRGQNIVPETFGNCNSIFRAKHVFFLLSLSPNSSNRVFWVTDNDDPCGGSLQLRKIALNKRKDLYDMDFGIETFFIPKTADSGFDLDLFYGGIVTMDEDEDAGIEWPQVHDDLHKTLGNMIESMRLKDTAKRVAFRIPFVLARELSIGISGYNMVGEETRKLPIKVDLNNAAGDEVISKTFYQDGETGIELNPKTEIKKYFQVGKSDPAKGVQAAKIFFTEEDVRKVKTIGRPPSLKLLGFMPREGNLKFWETVKHSYFIYPDEERYEGSIRTFASLLKSMLKKDVIGYASLIARTISRPQVVILLPQVCLQRSPAPRSAQTSATATSLLTIPKSPQAEELNKNGVQVRPPGIHICQLPFADDIRGLGFTRTTTVLNAPDPDADDDEEPAQPAVDLAMKIIARLTKKYKPDVYPNPALNYFYETLAALALEEDPPEPEDKTVPLYDTIDQRVGSMIAQLKSLIPEDEGPPLSTTSKHKRLLKGDPDAPMPDLSAFVAFLRDKGDTMKVAELKAGLKAMGERVTGNKAELRERALGYLQAHGLWAEEIEDEGKKKKKKKKKKSAIEKEEEMDVEDDEEGRDEPFASDVDLKPKTKRRRKVVPSYDESG</sequence>
<evidence type="ECO:0000256" key="13">
    <source>
        <dbReference type="ARBA" id="ARBA00023125"/>
    </source>
</evidence>
<proteinExistence type="inferred from homology"/>
<dbReference type="PANTHER" id="PTHR12604:SF2">
    <property type="entry name" value="X-RAY REPAIR CROSS-COMPLEMENTING PROTEIN 6"/>
    <property type="match status" value="1"/>
</dbReference>
<evidence type="ECO:0000256" key="16">
    <source>
        <dbReference type="ARBA" id="ARBA00023242"/>
    </source>
</evidence>
<keyword evidence="8" id="KW-0227">DNA damage</keyword>
<dbReference type="Pfam" id="PF02037">
    <property type="entry name" value="SAP"/>
    <property type="match status" value="1"/>
</dbReference>
<dbReference type="InterPro" id="IPR006164">
    <property type="entry name" value="DNA_bd_Ku70/Ku80"/>
</dbReference>
<evidence type="ECO:0000256" key="15">
    <source>
        <dbReference type="ARBA" id="ARBA00023204"/>
    </source>
</evidence>
<dbReference type="OrthoDB" id="761538at2759"/>
<evidence type="ECO:0000256" key="5">
    <source>
        <dbReference type="ARBA" id="ARBA00021796"/>
    </source>
</evidence>
<dbReference type="InterPro" id="IPR005160">
    <property type="entry name" value="Ku_C"/>
</dbReference>
<dbReference type="CDD" id="cd00788">
    <property type="entry name" value="KU70"/>
    <property type="match status" value="1"/>
</dbReference>
<organism evidence="20 21">
    <name type="scientific">Sporidiobolus salmonicolor</name>
    <name type="common">Yeast-like fungus</name>
    <name type="synonym">Sporobolomyces salmonicolor</name>
    <dbReference type="NCBI Taxonomy" id="5005"/>
    <lineage>
        <taxon>Eukaryota</taxon>
        <taxon>Fungi</taxon>
        <taxon>Dikarya</taxon>
        <taxon>Basidiomycota</taxon>
        <taxon>Pucciniomycotina</taxon>
        <taxon>Microbotryomycetes</taxon>
        <taxon>Sporidiobolales</taxon>
        <taxon>Sporidiobolaceae</taxon>
        <taxon>Sporobolomyces</taxon>
    </lineage>
</organism>
<comment type="similarity">
    <text evidence="3">Belongs to the ku70 family.</text>
</comment>
<evidence type="ECO:0000259" key="19">
    <source>
        <dbReference type="PROSITE" id="PS50800"/>
    </source>
</evidence>
<dbReference type="GO" id="GO:0003690">
    <property type="term" value="F:double-stranded DNA binding"/>
    <property type="evidence" value="ECO:0007669"/>
    <property type="project" value="TreeGrafter"/>
</dbReference>
<evidence type="ECO:0000256" key="3">
    <source>
        <dbReference type="ARBA" id="ARBA00005240"/>
    </source>
</evidence>
<keyword evidence="6" id="KW-0158">Chromosome</keyword>
<dbReference type="Pfam" id="PF03731">
    <property type="entry name" value="Ku_N"/>
    <property type="match status" value="1"/>
</dbReference>
<dbReference type="AlphaFoldDB" id="A0A0D6ESW9"/>
<dbReference type="Gene3D" id="2.40.290.10">
    <property type="match status" value="1"/>
</dbReference>
<dbReference type="InterPro" id="IPR003034">
    <property type="entry name" value="SAP_dom"/>
</dbReference>
<dbReference type="InterPro" id="IPR005161">
    <property type="entry name" value="Ku_N"/>
</dbReference>
<dbReference type="PROSITE" id="PS50800">
    <property type="entry name" value="SAP"/>
    <property type="match status" value="1"/>
</dbReference>
<evidence type="ECO:0000256" key="17">
    <source>
        <dbReference type="ARBA" id="ARBA00031811"/>
    </source>
</evidence>
<name>A0A0D6ESW9_SPOSA</name>
<dbReference type="GO" id="GO:0005524">
    <property type="term" value="F:ATP binding"/>
    <property type="evidence" value="ECO:0007669"/>
    <property type="project" value="UniProtKB-KW"/>
</dbReference>
<gene>
    <name evidence="20" type="primary">SPOSA6832_05100</name>
</gene>
<dbReference type="GO" id="GO:0016787">
    <property type="term" value="F:hydrolase activity"/>
    <property type="evidence" value="ECO:0007669"/>
    <property type="project" value="UniProtKB-KW"/>
</dbReference>
<reference evidence="21" key="1">
    <citation type="submission" date="2015-02" db="EMBL/GenBank/DDBJ databases">
        <authorList>
            <person name="Gon?alves P."/>
        </authorList>
    </citation>
    <scope>NUCLEOTIDE SEQUENCE [LARGE SCALE GENOMIC DNA]</scope>
</reference>
<evidence type="ECO:0000256" key="8">
    <source>
        <dbReference type="ARBA" id="ARBA00022763"/>
    </source>
</evidence>
<dbReference type="SUPFAM" id="SSF100939">
    <property type="entry name" value="SPOC domain-like"/>
    <property type="match status" value="1"/>
</dbReference>
<feature type="non-terminal residue" evidence="20">
    <location>
        <position position="1"/>
    </location>
</feature>
<accession>A0A0D6ESW9</accession>
<dbReference type="GO" id="GO:0042162">
    <property type="term" value="F:telomeric DNA binding"/>
    <property type="evidence" value="ECO:0007669"/>
    <property type="project" value="TreeGrafter"/>
</dbReference>
<evidence type="ECO:0000256" key="4">
    <source>
        <dbReference type="ARBA" id="ARBA00012551"/>
    </source>
</evidence>
<keyword evidence="9" id="KW-0378">Hydrolase</keyword>
<dbReference type="Gene3D" id="1.10.1600.10">
    <property type="match status" value="1"/>
</dbReference>
<evidence type="ECO:0000256" key="2">
    <source>
        <dbReference type="ARBA" id="ARBA00004574"/>
    </source>
</evidence>
<keyword evidence="16" id="KW-0539">Nucleus</keyword>
<comment type="subcellular location">
    <subcellularLocation>
        <location evidence="2">Chromosome</location>
        <location evidence="2">Telomere</location>
    </subcellularLocation>
    <subcellularLocation>
        <location evidence="1">Nucleus</location>
    </subcellularLocation>
</comment>
<dbReference type="InterPro" id="IPR016194">
    <property type="entry name" value="SPOC-like_C_dom_sf"/>
</dbReference>
<evidence type="ECO:0000256" key="7">
    <source>
        <dbReference type="ARBA" id="ARBA00022741"/>
    </source>
</evidence>
<keyword evidence="13" id="KW-0238">DNA-binding</keyword>
<evidence type="ECO:0000256" key="6">
    <source>
        <dbReference type="ARBA" id="ARBA00022454"/>
    </source>
</evidence>
<dbReference type="Gene3D" id="4.10.970.10">
    <property type="entry name" value="Ku70, bridge and pillars"/>
    <property type="match status" value="1"/>
</dbReference>
<dbReference type="GO" id="GO:0000781">
    <property type="term" value="C:chromosome, telomeric region"/>
    <property type="evidence" value="ECO:0007669"/>
    <property type="project" value="UniProtKB-SubCell"/>
</dbReference>
<keyword evidence="11" id="KW-0067">ATP-binding</keyword>
<dbReference type="InterPro" id="IPR027388">
    <property type="entry name" value="Ku70_bridge/pillars_dom_sf"/>
</dbReference>
<feature type="region of interest" description="Disordered" evidence="18">
    <location>
        <begin position="45"/>
        <end position="69"/>
    </location>
</feature>
<dbReference type="SUPFAM" id="SSF53300">
    <property type="entry name" value="vWA-like"/>
    <property type="match status" value="1"/>
</dbReference>
<dbReference type="SMART" id="SM00559">
    <property type="entry name" value="Ku78"/>
    <property type="match status" value="1"/>
</dbReference>
<dbReference type="EMBL" id="CENE01000057">
    <property type="protein sequence ID" value="CEQ43197.1"/>
    <property type="molecule type" value="Genomic_DNA"/>
</dbReference>
<dbReference type="GO" id="GO:0006310">
    <property type="term" value="P:DNA recombination"/>
    <property type="evidence" value="ECO:0007669"/>
    <property type="project" value="UniProtKB-KW"/>
</dbReference>